<gene>
    <name evidence="1" type="ORF">LMG28614_05717</name>
</gene>
<name>A0A6S7DE71_9BURK</name>
<keyword evidence="2" id="KW-1185">Reference proteome</keyword>
<dbReference type="AlphaFoldDB" id="A0A6S7DE71"/>
<protein>
    <submittedName>
        <fullName evidence="1">Uncharacterized protein</fullName>
    </submittedName>
</protein>
<evidence type="ECO:0000313" key="1">
    <source>
        <dbReference type="EMBL" id="CAB3802995.1"/>
    </source>
</evidence>
<accession>A0A6S7DE71</accession>
<organism evidence="1 2">
    <name type="scientific">Paraburkholderia ultramafica</name>
    <dbReference type="NCBI Taxonomy" id="1544867"/>
    <lineage>
        <taxon>Bacteria</taxon>
        <taxon>Pseudomonadati</taxon>
        <taxon>Pseudomonadota</taxon>
        <taxon>Betaproteobacteria</taxon>
        <taxon>Burkholderiales</taxon>
        <taxon>Burkholderiaceae</taxon>
        <taxon>Paraburkholderia</taxon>
    </lineage>
</organism>
<evidence type="ECO:0000313" key="2">
    <source>
        <dbReference type="Proteomes" id="UP000494365"/>
    </source>
</evidence>
<dbReference type="EMBL" id="CADIKK010000034">
    <property type="protein sequence ID" value="CAB3802995.1"/>
    <property type="molecule type" value="Genomic_DNA"/>
</dbReference>
<reference evidence="1 2" key="1">
    <citation type="submission" date="2020-04" db="EMBL/GenBank/DDBJ databases">
        <authorList>
            <person name="De Canck E."/>
        </authorList>
    </citation>
    <scope>NUCLEOTIDE SEQUENCE [LARGE SCALE GENOMIC DNA]</scope>
    <source>
        <strain evidence="1 2">LMG 28614</strain>
    </source>
</reference>
<sequence>MGHSQDHAGHSFSDSSHHHSVWTLKCREGRSALDTAGFLDDLLDDDIAHELAEPMKLFVSTADLPVSGLSGDVAEVERFEVAAGPITSVLRLICESPPLTPAAAVIVEGAVRIWGDFFSGDWRISHLVDGQGWPDCGNRVSHPHEEGISGKCPDS</sequence>
<dbReference type="Proteomes" id="UP000494365">
    <property type="component" value="Unassembled WGS sequence"/>
</dbReference>
<proteinExistence type="predicted"/>